<feature type="transmembrane region" description="Helical" evidence="5">
    <location>
        <begin position="86"/>
        <end position="111"/>
    </location>
</feature>
<dbReference type="GO" id="GO:0016020">
    <property type="term" value="C:membrane"/>
    <property type="evidence" value="ECO:0007669"/>
    <property type="project" value="UniProtKB-SubCell"/>
</dbReference>
<evidence type="ECO:0000256" key="5">
    <source>
        <dbReference type="SAM" id="Phobius"/>
    </source>
</evidence>
<comment type="caution">
    <text evidence="6">The sequence shown here is derived from an EMBL/GenBank/DDBJ whole genome shotgun (WGS) entry which is preliminary data.</text>
</comment>
<sequence length="321" mass="35265">MELYTCVKRYAMELTVIAINCVLALGGAFVLYMAIHIRHAGWEDVIHDYWSNIDDAVTALIVIGSVIIGLAVLGSVAAFCRWRLVICTYGITMVLLLISVVVVAIAAFILLGKADDWSDKTYPAESMEETVKVDFDNIYCYAQGEYACNEASVTESLAMFAPEVNTTVASLLENITGGVTTLCDDYLDDYSQLESLCTTCDTVSKFKSYSTVLDWASDKCPRTNETMTYCGQLIAGMSTANITVGTAPYLQCRTKFLDLVEDYSLYLGAASVLVCFGALMLIIFVCCLSRRHQIGRNHAESDEYPLTPSTDQTSCAQYSKV</sequence>
<feature type="transmembrane region" description="Helical" evidence="5">
    <location>
        <begin position="57"/>
        <end position="79"/>
    </location>
</feature>
<proteinExistence type="predicted"/>
<keyword evidence="4 5" id="KW-0472">Membrane</keyword>
<evidence type="ECO:0000313" key="6">
    <source>
        <dbReference type="EMBL" id="CAI5734183.1"/>
    </source>
</evidence>
<gene>
    <name evidence="6" type="ORF">PDE001_LOCUS5631</name>
</gene>
<evidence type="ECO:0000313" key="7">
    <source>
        <dbReference type="Proteomes" id="UP001162029"/>
    </source>
</evidence>
<dbReference type="Proteomes" id="UP001162029">
    <property type="component" value="Unassembled WGS sequence"/>
</dbReference>
<accession>A0AAV0UDL8</accession>
<organism evidence="6 7">
    <name type="scientific">Peronospora destructor</name>
    <dbReference type="NCBI Taxonomy" id="86335"/>
    <lineage>
        <taxon>Eukaryota</taxon>
        <taxon>Sar</taxon>
        <taxon>Stramenopiles</taxon>
        <taxon>Oomycota</taxon>
        <taxon>Peronosporomycetes</taxon>
        <taxon>Peronosporales</taxon>
        <taxon>Peronosporaceae</taxon>
        <taxon>Peronospora</taxon>
    </lineage>
</organism>
<keyword evidence="3 5" id="KW-1133">Transmembrane helix</keyword>
<evidence type="ECO:0008006" key="8">
    <source>
        <dbReference type="Google" id="ProtNLM"/>
    </source>
</evidence>
<keyword evidence="7" id="KW-1185">Reference proteome</keyword>
<feature type="transmembrane region" description="Helical" evidence="5">
    <location>
        <begin position="263"/>
        <end position="288"/>
    </location>
</feature>
<reference evidence="6" key="1">
    <citation type="submission" date="2022-12" db="EMBL/GenBank/DDBJ databases">
        <authorList>
            <person name="Webb A."/>
        </authorList>
    </citation>
    <scope>NUCLEOTIDE SEQUENCE</scope>
    <source>
        <strain evidence="6">Pd1</strain>
    </source>
</reference>
<protein>
    <recommendedName>
        <fullName evidence="8">Tetraspanin</fullName>
    </recommendedName>
</protein>
<keyword evidence="2 5" id="KW-0812">Transmembrane</keyword>
<name>A0AAV0UDL8_9STRA</name>
<dbReference type="InterPro" id="IPR018499">
    <property type="entry name" value="Tetraspanin/Peripherin"/>
</dbReference>
<dbReference type="EMBL" id="CANTFM010001049">
    <property type="protein sequence ID" value="CAI5734183.1"/>
    <property type="molecule type" value="Genomic_DNA"/>
</dbReference>
<evidence type="ECO:0000256" key="4">
    <source>
        <dbReference type="ARBA" id="ARBA00023136"/>
    </source>
</evidence>
<dbReference type="AlphaFoldDB" id="A0AAV0UDL8"/>
<evidence type="ECO:0000256" key="3">
    <source>
        <dbReference type="ARBA" id="ARBA00022989"/>
    </source>
</evidence>
<feature type="transmembrane region" description="Helical" evidence="5">
    <location>
        <begin position="12"/>
        <end position="37"/>
    </location>
</feature>
<dbReference type="Pfam" id="PF00335">
    <property type="entry name" value="Tetraspanin"/>
    <property type="match status" value="1"/>
</dbReference>
<evidence type="ECO:0000256" key="2">
    <source>
        <dbReference type="ARBA" id="ARBA00022692"/>
    </source>
</evidence>
<comment type="subcellular location">
    <subcellularLocation>
        <location evidence="1">Membrane</location>
        <topology evidence="1">Multi-pass membrane protein</topology>
    </subcellularLocation>
</comment>
<evidence type="ECO:0000256" key="1">
    <source>
        <dbReference type="ARBA" id="ARBA00004141"/>
    </source>
</evidence>